<accession>A0A426YFQ7</accession>
<dbReference type="EMBL" id="AMZH03012695">
    <property type="protein sequence ID" value="RRT50565.1"/>
    <property type="molecule type" value="Genomic_DNA"/>
</dbReference>
<dbReference type="AlphaFoldDB" id="A0A426YFQ7"/>
<feature type="compositionally biased region" description="Basic and acidic residues" evidence="1">
    <location>
        <begin position="77"/>
        <end position="89"/>
    </location>
</feature>
<feature type="compositionally biased region" description="Basic and acidic residues" evidence="1">
    <location>
        <begin position="33"/>
        <end position="58"/>
    </location>
</feature>
<comment type="caution">
    <text evidence="2">The sequence shown here is derived from an EMBL/GenBank/DDBJ whole genome shotgun (WGS) entry which is preliminary data.</text>
</comment>
<reference evidence="2 3" key="1">
    <citation type="journal article" date="2014" name="Agronomy (Basel)">
        <title>A Draft Genome Sequence for Ensete ventricosum, the Drought-Tolerant Tree Against Hunger.</title>
        <authorList>
            <person name="Harrison J."/>
            <person name="Moore K.A."/>
            <person name="Paszkiewicz K."/>
            <person name="Jones T."/>
            <person name="Grant M."/>
            <person name="Ambacheew D."/>
            <person name="Muzemil S."/>
            <person name="Studholme D.J."/>
        </authorList>
    </citation>
    <scope>NUCLEOTIDE SEQUENCE [LARGE SCALE GENOMIC DNA]</scope>
</reference>
<feature type="region of interest" description="Disordered" evidence="1">
    <location>
        <begin position="21"/>
        <end position="89"/>
    </location>
</feature>
<evidence type="ECO:0000313" key="2">
    <source>
        <dbReference type="EMBL" id="RRT50565.1"/>
    </source>
</evidence>
<sequence length="89" mass="10116">MYRVLSRQSILLSTVVSGIVSPVVKPSGRSTRQRSEELRHFKQSSGERKTKEARRDSHLGTPPEVVAVPPPWKSRGKNRDQKPFSDRYA</sequence>
<evidence type="ECO:0000256" key="1">
    <source>
        <dbReference type="SAM" id="MobiDB-lite"/>
    </source>
</evidence>
<gene>
    <name evidence="2" type="ORF">B296_00044350</name>
</gene>
<protein>
    <submittedName>
        <fullName evidence="2">Uncharacterized protein</fullName>
    </submittedName>
</protein>
<dbReference type="Proteomes" id="UP000287651">
    <property type="component" value="Unassembled WGS sequence"/>
</dbReference>
<proteinExistence type="predicted"/>
<organism evidence="2 3">
    <name type="scientific">Ensete ventricosum</name>
    <name type="common">Abyssinian banana</name>
    <name type="synonym">Musa ensete</name>
    <dbReference type="NCBI Taxonomy" id="4639"/>
    <lineage>
        <taxon>Eukaryota</taxon>
        <taxon>Viridiplantae</taxon>
        <taxon>Streptophyta</taxon>
        <taxon>Embryophyta</taxon>
        <taxon>Tracheophyta</taxon>
        <taxon>Spermatophyta</taxon>
        <taxon>Magnoliopsida</taxon>
        <taxon>Liliopsida</taxon>
        <taxon>Zingiberales</taxon>
        <taxon>Musaceae</taxon>
        <taxon>Ensete</taxon>
    </lineage>
</organism>
<name>A0A426YFQ7_ENSVE</name>
<evidence type="ECO:0000313" key="3">
    <source>
        <dbReference type="Proteomes" id="UP000287651"/>
    </source>
</evidence>